<reference evidence="2" key="1">
    <citation type="submission" date="2021-01" db="EMBL/GenBank/DDBJ databases">
        <authorList>
            <person name="Kaushik A."/>
        </authorList>
    </citation>
    <scope>NUCLEOTIDE SEQUENCE</scope>
    <source>
        <strain evidence="2">AG6-10EEA</strain>
    </source>
</reference>
<evidence type="ECO:0000313" key="2">
    <source>
        <dbReference type="EMBL" id="CAE6419413.1"/>
    </source>
</evidence>
<comment type="caution">
    <text evidence="2">The sequence shown here is derived from an EMBL/GenBank/DDBJ whole genome shotgun (WGS) entry which is preliminary data.</text>
</comment>
<organism evidence="2 3">
    <name type="scientific">Rhizoctonia solani</name>
    <dbReference type="NCBI Taxonomy" id="456999"/>
    <lineage>
        <taxon>Eukaryota</taxon>
        <taxon>Fungi</taxon>
        <taxon>Dikarya</taxon>
        <taxon>Basidiomycota</taxon>
        <taxon>Agaricomycotina</taxon>
        <taxon>Agaricomycetes</taxon>
        <taxon>Cantharellales</taxon>
        <taxon>Ceratobasidiaceae</taxon>
        <taxon>Rhizoctonia</taxon>
    </lineage>
</organism>
<dbReference type="Proteomes" id="UP000663853">
    <property type="component" value="Unassembled WGS sequence"/>
</dbReference>
<gene>
    <name evidence="2" type="ORF">RDB_LOCUS10449</name>
</gene>
<feature type="region of interest" description="Disordered" evidence="1">
    <location>
        <begin position="1"/>
        <end position="35"/>
    </location>
</feature>
<dbReference type="AlphaFoldDB" id="A0A8H2X9B7"/>
<evidence type="ECO:0000256" key="1">
    <source>
        <dbReference type="SAM" id="MobiDB-lite"/>
    </source>
</evidence>
<accession>A0A8H2X9B7</accession>
<sequence length="35" mass="4224">MNSLSLKSMPTAMRFKNTSARKDSRTWSRRWKRAH</sequence>
<protein>
    <submittedName>
        <fullName evidence="2">Uncharacterized protein</fullName>
    </submittedName>
</protein>
<name>A0A8H2X9B7_9AGAM</name>
<proteinExistence type="predicted"/>
<dbReference type="EMBL" id="CAJMXA010000164">
    <property type="protein sequence ID" value="CAE6419413.1"/>
    <property type="molecule type" value="Genomic_DNA"/>
</dbReference>
<evidence type="ECO:0000313" key="3">
    <source>
        <dbReference type="Proteomes" id="UP000663853"/>
    </source>
</evidence>